<gene>
    <name evidence="2" type="ORF">Cadr_000021666</name>
</gene>
<keyword evidence="3" id="KW-1185">Reference proteome</keyword>
<feature type="region of interest" description="Disordered" evidence="1">
    <location>
        <begin position="1"/>
        <end position="56"/>
    </location>
</feature>
<dbReference type="Proteomes" id="UP000299084">
    <property type="component" value="Unassembled WGS sequence"/>
</dbReference>
<sequence>MGMDSAGWLPSEQPSYRRPSCTAGGSRMHWSPCSAGWWTPRSWWPIRSPRPPSSRW</sequence>
<feature type="compositionally biased region" description="Low complexity" evidence="1">
    <location>
        <begin position="37"/>
        <end position="47"/>
    </location>
</feature>
<reference evidence="2 3" key="1">
    <citation type="journal article" date="2019" name="Mol. Ecol. Resour.">
        <title>Improving Illumina assemblies with Hi-C and long reads: an example with the North African dromedary.</title>
        <authorList>
            <person name="Elbers J.P."/>
            <person name="Rogers M.F."/>
            <person name="Perelman P.L."/>
            <person name="Proskuryakova A.A."/>
            <person name="Serdyukova N.A."/>
            <person name="Johnson W.E."/>
            <person name="Horin P."/>
            <person name="Corander J."/>
            <person name="Murphy D."/>
            <person name="Burger P.A."/>
        </authorList>
    </citation>
    <scope>NUCLEOTIDE SEQUENCE [LARGE SCALE GENOMIC DNA]</scope>
    <source>
        <strain evidence="2">Drom800</strain>
        <tissue evidence="2">Blood</tissue>
    </source>
</reference>
<evidence type="ECO:0000313" key="2">
    <source>
        <dbReference type="EMBL" id="KAB1261411.1"/>
    </source>
</evidence>
<comment type="caution">
    <text evidence="2">The sequence shown here is derived from an EMBL/GenBank/DDBJ whole genome shotgun (WGS) entry which is preliminary data.</text>
</comment>
<name>A0A5N4CRD5_CAMDR</name>
<organism evidence="2 3">
    <name type="scientific">Camelus dromedarius</name>
    <name type="common">Dromedary</name>
    <name type="synonym">Arabian camel</name>
    <dbReference type="NCBI Taxonomy" id="9838"/>
    <lineage>
        <taxon>Eukaryota</taxon>
        <taxon>Metazoa</taxon>
        <taxon>Chordata</taxon>
        <taxon>Craniata</taxon>
        <taxon>Vertebrata</taxon>
        <taxon>Euteleostomi</taxon>
        <taxon>Mammalia</taxon>
        <taxon>Eutheria</taxon>
        <taxon>Laurasiatheria</taxon>
        <taxon>Artiodactyla</taxon>
        <taxon>Tylopoda</taxon>
        <taxon>Camelidae</taxon>
        <taxon>Camelus</taxon>
    </lineage>
</organism>
<protein>
    <submittedName>
        <fullName evidence="2">Uncharacterized protein</fullName>
    </submittedName>
</protein>
<accession>A0A5N4CRD5</accession>
<proteinExistence type="predicted"/>
<dbReference type="AlphaFoldDB" id="A0A5N4CRD5"/>
<evidence type="ECO:0000256" key="1">
    <source>
        <dbReference type="SAM" id="MobiDB-lite"/>
    </source>
</evidence>
<evidence type="ECO:0000313" key="3">
    <source>
        <dbReference type="Proteomes" id="UP000299084"/>
    </source>
</evidence>
<dbReference type="EMBL" id="JWIN03000020">
    <property type="protein sequence ID" value="KAB1261411.1"/>
    <property type="molecule type" value="Genomic_DNA"/>
</dbReference>